<dbReference type="InterPro" id="IPR004044">
    <property type="entry name" value="KH_dom_type_2"/>
</dbReference>
<feature type="region of interest" description="G3" evidence="8">
    <location>
        <begin position="64"/>
        <end position="67"/>
    </location>
</feature>
<feature type="domain" description="KH type-2" evidence="10">
    <location>
        <begin position="212"/>
        <end position="290"/>
    </location>
</feature>
<dbReference type="InterPro" id="IPR030388">
    <property type="entry name" value="G_ERA_dom"/>
</dbReference>
<keyword evidence="7" id="KW-0699">rRNA-binding</keyword>
<dbReference type="EMBL" id="AP024086">
    <property type="protein sequence ID" value="BCL60962.1"/>
    <property type="molecule type" value="Genomic_DNA"/>
</dbReference>
<feature type="region of interest" description="G2" evidence="8">
    <location>
        <begin position="43"/>
        <end position="47"/>
    </location>
</feature>
<evidence type="ECO:0000256" key="2">
    <source>
        <dbReference type="ARBA" id="ARBA00020484"/>
    </source>
</evidence>
<evidence type="ECO:0000256" key="7">
    <source>
        <dbReference type="HAMAP-Rule" id="MF_00367"/>
    </source>
</evidence>
<sequence length="304" mass="33782">MNIFEKPVKSGLVAIVGPPNAGKSTLMNNLLGQKISIVTPKPQTTRNRIAGIVNGKEYQIVFLDTPGLHKSREPLNIEMVKVAMESLAEVDAVLFLIDVSLPLPEKLEKKKKAEFRSYMEQVKSPAIMVLNKIDLVDRKIILPLIEKYSNLFPFKAVVPLSALTGDGTENLLDEIISLLPMGPRYFPEDIPTDASERFLCGEIIREKVFLLTGQEIPYSTAVIVDSFKEDTVKKLITIHASIVLEKKSQKGIVIGKGGKKLGAIGSAARKDIELLLGEKVLLKLWVKVKKNWSRNEQFLKELGL</sequence>
<evidence type="ECO:0000256" key="3">
    <source>
        <dbReference type="ARBA" id="ARBA00022517"/>
    </source>
</evidence>
<comment type="similarity">
    <text evidence="1 7 8 9">Belongs to the TRAFAC class TrmE-Era-EngA-EngB-Septin-like GTPase superfamily. Era GTPase family.</text>
</comment>
<organism evidence="12 13">
    <name type="scientific">Desulfomarina profundi</name>
    <dbReference type="NCBI Taxonomy" id="2772557"/>
    <lineage>
        <taxon>Bacteria</taxon>
        <taxon>Pseudomonadati</taxon>
        <taxon>Thermodesulfobacteriota</taxon>
        <taxon>Desulfobulbia</taxon>
        <taxon>Desulfobulbales</taxon>
        <taxon>Desulfobulbaceae</taxon>
        <taxon>Desulfomarina</taxon>
    </lineage>
</organism>
<dbReference type="RefSeq" id="WP_228857036.1">
    <property type="nucleotide sequence ID" value="NZ_AP024086.1"/>
</dbReference>
<evidence type="ECO:0000256" key="5">
    <source>
        <dbReference type="ARBA" id="ARBA00022884"/>
    </source>
</evidence>
<keyword evidence="7" id="KW-0472">Membrane</keyword>
<feature type="binding site" evidence="7">
    <location>
        <begin position="131"/>
        <end position="134"/>
    </location>
    <ligand>
        <name>GTP</name>
        <dbReference type="ChEBI" id="CHEBI:37565"/>
    </ligand>
</feature>
<evidence type="ECO:0000256" key="9">
    <source>
        <dbReference type="RuleBase" id="RU003761"/>
    </source>
</evidence>
<dbReference type="GO" id="GO:0003924">
    <property type="term" value="F:GTPase activity"/>
    <property type="evidence" value="ECO:0007669"/>
    <property type="project" value="UniProtKB-UniRule"/>
</dbReference>
<keyword evidence="7" id="KW-1003">Cell membrane</keyword>
<feature type="binding site" evidence="7">
    <location>
        <begin position="64"/>
        <end position="68"/>
    </location>
    <ligand>
        <name>GTP</name>
        <dbReference type="ChEBI" id="CHEBI:37565"/>
    </ligand>
</feature>
<dbReference type="HAMAP" id="MF_00367">
    <property type="entry name" value="GTPase_Era"/>
    <property type="match status" value="1"/>
</dbReference>
<evidence type="ECO:0000259" key="11">
    <source>
        <dbReference type="PROSITE" id="PS51713"/>
    </source>
</evidence>
<dbReference type="InterPro" id="IPR005225">
    <property type="entry name" value="Small_GTP-bd"/>
</dbReference>
<proteinExistence type="inferred from homology"/>
<dbReference type="NCBIfam" id="NF000908">
    <property type="entry name" value="PRK00089.1"/>
    <property type="match status" value="1"/>
</dbReference>
<dbReference type="NCBIfam" id="TIGR00436">
    <property type="entry name" value="era"/>
    <property type="match status" value="1"/>
</dbReference>
<feature type="region of interest" description="G5" evidence="8">
    <location>
        <begin position="160"/>
        <end position="162"/>
    </location>
</feature>
<dbReference type="PANTHER" id="PTHR42698:SF1">
    <property type="entry name" value="GTPASE ERA, MITOCHONDRIAL"/>
    <property type="match status" value="1"/>
</dbReference>
<evidence type="ECO:0000256" key="8">
    <source>
        <dbReference type="PROSITE-ProRule" id="PRU01050"/>
    </source>
</evidence>
<dbReference type="Pfam" id="PF07650">
    <property type="entry name" value="KH_2"/>
    <property type="match status" value="1"/>
</dbReference>
<dbReference type="KEGG" id="dbk:DGMP_16550"/>
<keyword evidence="13" id="KW-1185">Reference proteome</keyword>
<dbReference type="GO" id="GO:0005525">
    <property type="term" value="F:GTP binding"/>
    <property type="evidence" value="ECO:0007669"/>
    <property type="project" value="UniProtKB-UniRule"/>
</dbReference>
<keyword evidence="6 7" id="KW-0342">GTP-binding</keyword>
<dbReference type="PANTHER" id="PTHR42698">
    <property type="entry name" value="GTPASE ERA"/>
    <property type="match status" value="1"/>
</dbReference>
<reference evidence="12" key="1">
    <citation type="submission" date="2020-09" db="EMBL/GenBank/DDBJ databases">
        <title>Desulfogranum mesoprofundum gen. nov., sp. nov., a novel mesophilic, sulfate-reducing chemolithoautotroph isolated from a deep-sea hydrothermal vent chimney in the Suiyo Seamount.</title>
        <authorList>
            <person name="Hashimoto Y."/>
            <person name="Nakagawa S."/>
        </authorList>
    </citation>
    <scope>NUCLEOTIDE SEQUENCE</scope>
    <source>
        <strain evidence="12">KT2</strain>
    </source>
</reference>
<dbReference type="GO" id="GO:0005886">
    <property type="term" value="C:plasma membrane"/>
    <property type="evidence" value="ECO:0007669"/>
    <property type="project" value="UniProtKB-SubCell"/>
</dbReference>
<keyword evidence="7" id="KW-0963">Cytoplasm</keyword>
<dbReference type="GO" id="GO:0005829">
    <property type="term" value="C:cytosol"/>
    <property type="evidence" value="ECO:0007669"/>
    <property type="project" value="TreeGrafter"/>
</dbReference>
<dbReference type="GO" id="GO:0043024">
    <property type="term" value="F:ribosomal small subunit binding"/>
    <property type="evidence" value="ECO:0007669"/>
    <property type="project" value="TreeGrafter"/>
</dbReference>
<dbReference type="AlphaFoldDB" id="A0A8D5FW17"/>
<dbReference type="PROSITE" id="PS50823">
    <property type="entry name" value="KH_TYPE_2"/>
    <property type="match status" value="1"/>
</dbReference>
<evidence type="ECO:0000256" key="4">
    <source>
        <dbReference type="ARBA" id="ARBA00022741"/>
    </source>
</evidence>
<dbReference type="SMART" id="SM00382">
    <property type="entry name" value="AAA"/>
    <property type="match status" value="1"/>
</dbReference>
<keyword evidence="4 7" id="KW-0547">Nucleotide-binding</keyword>
<evidence type="ECO:0000259" key="10">
    <source>
        <dbReference type="PROSITE" id="PS50823"/>
    </source>
</evidence>
<gene>
    <name evidence="7 12" type="primary">era</name>
    <name evidence="12" type="ORF">DGMP_16550</name>
</gene>
<dbReference type="Proteomes" id="UP000826725">
    <property type="component" value="Chromosome"/>
</dbReference>
<evidence type="ECO:0000313" key="12">
    <source>
        <dbReference type="EMBL" id="BCL60962.1"/>
    </source>
</evidence>
<protein>
    <recommendedName>
        <fullName evidence="2 7">GTPase Era</fullName>
    </recommendedName>
</protein>
<dbReference type="CDD" id="cd22534">
    <property type="entry name" value="KH-II_Era"/>
    <property type="match status" value="1"/>
</dbReference>
<name>A0A8D5FW17_9BACT</name>
<keyword evidence="5 7" id="KW-0694">RNA-binding</keyword>
<dbReference type="FunFam" id="3.30.300.20:FF:000003">
    <property type="entry name" value="GTPase Era"/>
    <property type="match status" value="1"/>
</dbReference>
<comment type="subunit">
    <text evidence="7">Monomer.</text>
</comment>
<evidence type="ECO:0000256" key="6">
    <source>
        <dbReference type="ARBA" id="ARBA00023134"/>
    </source>
</evidence>
<dbReference type="GO" id="GO:0000028">
    <property type="term" value="P:ribosomal small subunit assembly"/>
    <property type="evidence" value="ECO:0007669"/>
    <property type="project" value="TreeGrafter"/>
</dbReference>
<dbReference type="GO" id="GO:0070181">
    <property type="term" value="F:small ribosomal subunit rRNA binding"/>
    <property type="evidence" value="ECO:0007669"/>
    <property type="project" value="UniProtKB-UniRule"/>
</dbReference>
<evidence type="ECO:0000256" key="1">
    <source>
        <dbReference type="ARBA" id="ARBA00007921"/>
    </source>
</evidence>
<dbReference type="CDD" id="cd04163">
    <property type="entry name" value="Era"/>
    <property type="match status" value="1"/>
</dbReference>
<evidence type="ECO:0000313" key="13">
    <source>
        <dbReference type="Proteomes" id="UP000826725"/>
    </source>
</evidence>
<dbReference type="NCBIfam" id="TIGR00231">
    <property type="entry name" value="small_GTP"/>
    <property type="match status" value="1"/>
</dbReference>
<feature type="region of interest" description="G1" evidence="8">
    <location>
        <begin position="17"/>
        <end position="24"/>
    </location>
</feature>
<dbReference type="InterPro" id="IPR006073">
    <property type="entry name" value="GTP-bd"/>
</dbReference>
<dbReference type="InterPro" id="IPR003593">
    <property type="entry name" value="AAA+_ATPase"/>
</dbReference>
<dbReference type="Pfam" id="PF01926">
    <property type="entry name" value="MMR_HSR1"/>
    <property type="match status" value="1"/>
</dbReference>
<keyword evidence="3 7" id="KW-0690">Ribosome biogenesis</keyword>
<dbReference type="InterPro" id="IPR005662">
    <property type="entry name" value="GTPase_Era-like"/>
</dbReference>
<feature type="domain" description="Era-type G" evidence="11">
    <location>
        <begin position="9"/>
        <end position="181"/>
    </location>
</feature>
<feature type="region of interest" description="G4" evidence="8">
    <location>
        <begin position="131"/>
        <end position="134"/>
    </location>
</feature>
<accession>A0A8D5FW17</accession>
<comment type="function">
    <text evidence="7">An essential GTPase that binds both GDP and GTP, with rapid nucleotide exchange. Plays a role in 16S rRNA processing and 30S ribosomal subunit biogenesis and possibly also in cell cycle regulation and energy metabolism.</text>
</comment>
<dbReference type="PROSITE" id="PS51713">
    <property type="entry name" value="G_ERA"/>
    <property type="match status" value="1"/>
</dbReference>
<comment type="subcellular location">
    <subcellularLocation>
        <location evidence="7">Cytoplasm</location>
    </subcellularLocation>
    <subcellularLocation>
        <location evidence="7">Cell membrane</location>
        <topology evidence="7">Peripheral membrane protein</topology>
    </subcellularLocation>
</comment>
<feature type="binding site" evidence="7">
    <location>
        <begin position="17"/>
        <end position="24"/>
    </location>
    <ligand>
        <name>GTP</name>
        <dbReference type="ChEBI" id="CHEBI:37565"/>
    </ligand>
</feature>